<dbReference type="PANTHER" id="PTHR34848:SF1">
    <property type="entry name" value="BIFUNCTIONAL ADENOSYLCOBALAMIN BIOSYNTHESIS PROTEIN COBU"/>
    <property type="match status" value="1"/>
</dbReference>
<comment type="caution">
    <text evidence="20">The sequence shown here is derived from an EMBL/GenBank/DDBJ whole genome shotgun (WGS) entry which is preliminary data.</text>
</comment>
<gene>
    <name evidence="20" type="ORF">EFBL_0984</name>
</gene>
<dbReference type="EMBL" id="BDUF01000020">
    <property type="protein sequence ID" value="GAX89366.1"/>
    <property type="molecule type" value="Genomic_DNA"/>
</dbReference>
<dbReference type="Pfam" id="PF02283">
    <property type="entry name" value="CobU"/>
    <property type="match status" value="1"/>
</dbReference>
<keyword evidence="13 20" id="KW-0418">Kinase</keyword>
<evidence type="ECO:0000256" key="8">
    <source>
        <dbReference type="ARBA" id="ARBA00012016"/>
    </source>
</evidence>
<accession>A0A292YJN3</accession>
<comment type="pathway">
    <text evidence="6">Cofactor biosynthesis; adenosylcobalamin biosynthesis; adenosylcobalamin from cob(II)yrinate a,c-diamide: step 5/7.</text>
</comment>
<evidence type="ECO:0000256" key="11">
    <source>
        <dbReference type="ARBA" id="ARBA00022679"/>
    </source>
</evidence>
<dbReference type="EC" id="2.7.7.62" evidence="9"/>
<dbReference type="GO" id="GO:0008820">
    <property type="term" value="F:cobinamide phosphate guanylyltransferase activity"/>
    <property type="evidence" value="ECO:0007669"/>
    <property type="project" value="UniProtKB-EC"/>
</dbReference>
<evidence type="ECO:0000313" key="20">
    <source>
        <dbReference type="EMBL" id="GAX89366.1"/>
    </source>
</evidence>
<comment type="catalytic activity">
    <reaction evidence="2">
        <text>adenosylcob(III)inamide phosphate + GTP + H(+) = adenosylcob(III)inamide-GDP + diphosphate</text>
        <dbReference type="Rhea" id="RHEA:22712"/>
        <dbReference type="ChEBI" id="CHEBI:15378"/>
        <dbReference type="ChEBI" id="CHEBI:33019"/>
        <dbReference type="ChEBI" id="CHEBI:37565"/>
        <dbReference type="ChEBI" id="CHEBI:58502"/>
        <dbReference type="ChEBI" id="CHEBI:60487"/>
        <dbReference type="EC" id="2.7.7.62"/>
    </reaction>
</comment>
<dbReference type="Proteomes" id="UP000217785">
    <property type="component" value="Unassembled WGS sequence"/>
</dbReference>
<evidence type="ECO:0000313" key="21">
    <source>
        <dbReference type="Proteomes" id="UP000217785"/>
    </source>
</evidence>
<evidence type="ECO:0000256" key="19">
    <source>
        <dbReference type="PIRSR" id="PIRSR006135-2"/>
    </source>
</evidence>
<evidence type="ECO:0000256" key="17">
    <source>
        <dbReference type="ARBA" id="ARBA00030571"/>
    </source>
</evidence>
<evidence type="ECO:0000256" key="9">
    <source>
        <dbReference type="ARBA" id="ARBA00012523"/>
    </source>
</evidence>
<dbReference type="InterPro" id="IPR003203">
    <property type="entry name" value="CobU/CobP"/>
</dbReference>
<proteinExistence type="inferred from homology"/>
<reference evidence="21" key="1">
    <citation type="submission" date="2017-07" db="EMBL/GenBank/DDBJ databases">
        <title>Draft genome sequence of Effusibacillus lacus strain skLN1.</title>
        <authorList>
            <person name="Watanabe M."/>
            <person name="Kojima H."/>
            <person name="Fukui M."/>
        </authorList>
    </citation>
    <scope>NUCLEOTIDE SEQUENCE [LARGE SCALE GENOMIC DNA]</scope>
    <source>
        <strain evidence="21">skLN1</strain>
    </source>
</reference>
<dbReference type="Gene3D" id="3.40.50.300">
    <property type="entry name" value="P-loop containing nucleotide triphosphate hydrolases"/>
    <property type="match status" value="1"/>
</dbReference>
<keyword evidence="10" id="KW-0169">Cobalamin biosynthesis</keyword>
<keyword evidence="14" id="KW-0067">ATP-binding</keyword>
<dbReference type="GO" id="GO:0043752">
    <property type="term" value="F:adenosylcobinamide kinase activity"/>
    <property type="evidence" value="ECO:0007669"/>
    <property type="project" value="UniProtKB-EC"/>
</dbReference>
<organism evidence="20 21">
    <name type="scientific">Effusibacillus lacus</name>
    <dbReference type="NCBI Taxonomy" id="1348429"/>
    <lineage>
        <taxon>Bacteria</taxon>
        <taxon>Bacillati</taxon>
        <taxon>Bacillota</taxon>
        <taxon>Bacilli</taxon>
        <taxon>Bacillales</taxon>
        <taxon>Alicyclobacillaceae</taxon>
        <taxon>Effusibacillus</taxon>
    </lineage>
</organism>
<dbReference type="GO" id="GO:0005524">
    <property type="term" value="F:ATP binding"/>
    <property type="evidence" value="ECO:0007669"/>
    <property type="project" value="UniProtKB-KW"/>
</dbReference>
<comment type="catalytic activity">
    <reaction evidence="3">
        <text>adenosylcob(III)inamide + GTP = adenosylcob(III)inamide phosphate + GDP + H(+)</text>
        <dbReference type="Rhea" id="RHEA:15765"/>
        <dbReference type="ChEBI" id="CHEBI:2480"/>
        <dbReference type="ChEBI" id="CHEBI:15378"/>
        <dbReference type="ChEBI" id="CHEBI:37565"/>
        <dbReference type="ChEBI" id="CHEBI:58189"/>
        <dbReference type="ChEBI" id="CHEBI:58502"/>
        <dbReference type="EC" id="2.7.1.156"/>
    </reaction>
</comment>
<dbReference type="EC" id="2.7.1.156" evidence="8"/>
<evidence type="ECO:0000256" key="10">
    <source>
        <dbReference type="ARBA" id="ARBA00022573"/>
    </source>
</evidence>
<protein>
    <recommendedName>
        <fullName evidence="16">Adenosylcobinamide kinase</fullName>
        <ecNumber evidence="8">2.7.1.156</ecNumber>
        <ecNumber evidence="9">2.7.7.62</ecNumber>
    </recommendedName>
    <alternativeName>
        <fullName evidence="17">Adenosylcobinamide-phosphate guanylyltransferase</fullName>
    </alternativeName>
</protein>
<dbReference type="PANTHER" id="PTHR34848">
    <property type="match status" value="1"/>
</dbReference>
<keyword evidence="21" id="KW-1185">Reference proteome</keyword>
<keyword evidence="11 20" id="KW-0808">Transferase</keyword>
<evidence type="ECO:0000256" key="15">
    <source>
        <dbReference type="ARBA" id="ARBA00023134"/>
    </source>
</evidence>
<dbReference type="SUPFAM" id="SSF52540">
    <property type="entry name" value="P-loop containing nucleoside triphosphate hydrolases"/>
    <property type="match status" value="1"/>
</dbReference>
<dbReference type="GO" id="GO:0009236">
    <property type="term" value="P:cobalamin biosynthetic process"/>
    <property type="evidence" value="ECO:0007669"/>
    <property type="project" value="UniProtKB-UniPathway"/>
</dbReference>
<dbReference type="InterPro" id="IPR027417">
    <property type="entry name" value="P-loop_NTPase"/>
</dbReference>
<comment type="catalytic activity">
    <reaction evidence="1">
        <text>adenosylcob(III)inamide + ATP = adenosylcob(III)inamide phosphate + ADP + H(+)</text>
        <dbReference type="Rhea" id="RHEA:15769"/>
        <dbReference type="ChEBI" id="CHEBI:2480"/>
        <dbReference type="ChEBI" id="CHEBI:15378"/>
        <dbReference type="ChEBI" id="CHEBI:30616"/>
        <dbReference type="ChEBI" id="CHEBI:58502"/>
        <dbReference type="ChEBI" id="CHEBI:456216"/>
        <dbReference type="EC" id="2.7.1.156"/>
    </reaction>
</comment>
<comment type="function">
    <text evidence="4">Catalyzes ATP-dependent phosphorylation of adenosylcobinamide and addition of GMP to adenosylcobinamide phosphate.</text>
</comment>
<dbReference type="NCBIfam" id="NF004469">
    <property type="entry name" value="PRK05800.1"/>
    <property type="match status" value="1"/>
</dbReference>
<evidence type="ECO:0000256" key="16">
    <source>
        <dbReference type="ARBA" id="ARBA00029570"/>
    </source>
</evidence>
<dbReference type="RefSeq" id="WP_096181061.1">
    <property type="nucleotide sequence ID" value="NZ_BDUF01000020.1"/>
</dbReference>
<sequence>MDGSNIILVIGGSRSGKSRFAEEYCQKLQMRTGLPVTYVATCPRFDKEMEARIDAHIKRRPAEWGCIEEPIHVADRIRQLNESAGILLLDCLSLLLNNWLWEAESNGREPLPDLTVEQLTVELMEACLSYPHPVIIVTSEVGAGLVPESKPARLYRDQLGLINQVAARLASAVYAVIAGIPVNLKEIQARL</sequence>
<evidence type="ECO:0000256" key="2">
    <source>
        <dbReference type="ARBA" id="ARBA00000711"/>
    </source>
</evidence>
<evidence type="ECO:0000256" key="14">
    <source>
        <dbReference type="ARBA" id="ARBA00022840"/>
    </source>
</evidence>
<evidence type="ECO:0000256" key="7">
    <source>
        <dbReference type="ARBA" id="ARBA00007490"/>
    </source>
</evidence>
<evidence type="ECO:0000256" key="1">
    <source>
        <dbReference type="ARBA" id="ARBA00000312"/>
    </source>
</evidence>
<feature type="binding site" evidence="19">
    <location>
        <begin position="11"/>
        <end position="18"/>
    </location>
    <ligand>
        <name>GTP</name>
        <dbReference type="ChEBI" id="CHEBI:37565"/>
    </ligand>
</feature>
<dbReference type="UniPathway" id="UPA00148">
    <property type="reaction ID" value="UER00236"/>
</dbReference>
<dbReference type="PIRSF" id="PIRSF006135">
    <property type="entry name" value="CobU"/>
    <property type="match status" value="1"/>
</dbReference>
<comment type="pathway">
    <text evidence="5">Cofactor biosynthesis; adenosylcobalamin biosynthesis; adenosylcobalamin from cob(II)yrinate a,c-diamide: step 6/7.</text>
</comment>
<keyword evidence="12 19" id="KW-0547">Nucleotide-binding</keyword>
<dbReference type="CDD" id="cd00544">
    <property type="entry name" value="CobU"/>
    <property type="match status" value="1"/>
</dbReference>
<evidence type="ECO:0000256" key="5">
    <source>
        <dbReference type="ARBA" id="ARBA00004692"/>
    </source>
</evidence>
<feature type="binding site" evidence="19">
    <location>
        <position position="90"/>
    </location>
    <ligand>
        <name>GTP</name>
        <dbReference type="ChEBI" id="CHEBI:37565"/>
    </ligand>
</feature>
<comment type="similarity">
    <text evidence="7">Belongs to the CobU/CobP family.</text>
</comment>
<dbReference type="AlphaFoldDB" id="A0A292YJN3"/>
<name>A0A292YJN3_9BACL</name>
<keyword evidence="15 19" id="KW-0342">GTP-binding</keyword>
<feature type="active site" description="GMP-histidine intermediate" evidence="18">
    <location>
        <position position="56"/>
    </location>
</feature>
<evidence type="ECO:0000256" key="12">
    <source>
        <dbReference type="ARBA" id="ARBA00022741"/>
    </source>
</evidence>
<evidence type="ECO:0000256" key="3">
    <source>
        <dbReference type="ARBA" id="ARBA00001522"/>
    </source>
</evidence>
<dbReference type="GO" id="GO:0005525">
    <property type="term" value="F:GTP binding"/>
    <property type="evidence" value="ECO:0007669"/>
    <property type="project" value="UniProtKB-KW"/>
</dbReference>
<evidence type="ECO:0000256" key="4">
    <source>
        <dbReference type="ARBA" id="ARBA00003889"/>
    </source>
</evidence>
<feature type="binding site" evidence="19">
    <location>
        <position position="68"/>
    </location>
    <ligand>
        <name>GTP</name>
        <dbReference type="ChEBI" id="CHEBI:37565"/>
    </ligand>
</feature>
<evidence type="ECO:0000256" key="6">
    <source>
        <dbReference type="ARBA" id="ARBA00005159"/>
    </source>
</evidence>
<evidence type="ECO:0000256" key="13">
    <source>
        <dbReference type="ARBA" id="ARBA00022777"/>
    </source>
</evidence>
<evidence type="ECO:0000256" key="18">
    <source>
        <dbReference type="PIRSR" id="PIRSR006135-1"/>
    </source>
</evidence>
<dbReference type="OrthoDB" id="9799422at2"/>